<gene>
    <name evidence="3" type="ORF">POJ06DRAFT_252601</name>
</gene>
<organism evidence="3 4">
    <name type="scientific">Lipomyces tetrasporus</name>
    <dbReference type="NCBI Taxonomy" id="54092"/>
    <lineage>
        <taxon>Eukaryota</taxon>
        <taxon>Fungi</taxon>
        <taxon>Dikarya</taxon>
        <taxon>Ascomycota</taxon>
        <taxon>Saccharomycotina</taxon>
        <taxon>Lipomycetes</taxon>
        <taxon>Lipomycetales</taxon>
        <taxon>Lipomycetaceae</taxon>
        <taxon>Lipomyces</taxon>
    </lineage>
</organism>
<feature type="compositionally biased region" description="Basic and acidic residues" evidence="1">
    <location>
        <begin position="219"/>
        <end position="249"/>
    </location>
</feature>
<name>A0AAD7QRX5_9ASCO</name>
<sequence>MLSARIFILLDISAVLIVKLLSNVWRPQRRTAAPTISHFTLVRWAASWSRRGSQSSAKKHSKKSTARNAARAVVEVDGAPWWAYDEYENLASLPKDKTKIVMVDGEGKVVKALAHPRDGLWDAQAVEDMIARNERLPRAGKGRKKTQAIQSAQRRESESTADTDPKLDGFQTRNLAQESTMPKAPLNVKSADGYRLAKERSINEGFDSNTTKPSIEHSLSSEKVDYRRPVNEKPAHIIQRLMDKNKAISRENNSNPTKVKQPYYSEQDDEGGNSNPPAHSGRQDGGLGRPATKELPTDNMFAKLAAARQTAKRDRFKISERVLEGGSASEQRFERLKPEWSLPSRQDVPPTERWRLKAAKKRIRRQAEEEGLQTGIIDLQPRPRPDSRSVLRQGKKKERNPNKPFGKTAHAKLDLKKLGRLDENENLNFTIYPWKPMLQSHRSRIHHVKFSGFEHKTALQPRLFYERIVTWPYIIERERLTGQQTIYRYEARLRPLFFSDWHIPEMWFQGHGKNQKDADQAAFIQMLSKLHKNFDPNTKLDDFLPGQKYGIPYDPDVPIEKNKDMPHLVGRSIWLMQSLDTQLEFLEKVEFEVQRLSDIGKRDEIDAWNEFMQFNLVHAVKHTRHESKAKEYKKPVEDVSADPVAELERQATSVHPVVAK</sequence>
<evidence type="ECO:0000256" key="2">
    <source>
        <dbReference type="SAM" id="SignalP"/>
    </source>
</evidence>
<reference evidence="3" key="1">
    <citation type="submission" date="2023-03" db="EMBL/GenBank/DDBJ databases">
        <title>Near-Complete genome sequence of Lipomyces tetrasporous NRRL Y-64009, an oleaginous yeast capable of growing on lignocellulosic hydrolysates.</title>
        <authorList>
            <consortium name="Lawrence Berkeley National Laboratory"/>
            <person name="Jagtap S.S."/>
            <person name="Liu J.-J."/>
            <person name="Walukiewicz H.E."/>
            <person name="Pangilinan J."/>
            <person name="Lipzen A."/>
            <person name="Ahrendt S."/>
            <person name="Koriabine M."/>
            <person name="Cobaugh K."/>
            <person name="Salamov A."/>
            <person name="Yoshinaga Y."/>
            <person name="Ng V."/>
            <person name="Daum C."/>
            <person name="Grigoriev I.V."/>
            <person name="Slininger P.J."/>
            <person name="Dien B.S."/>
            <person name="Jin Y.-S."/>
            <person name="Rao C.V."/>
        </authorList>
    </citation>
    <scope>NUCLEOTIDE SEQUENCE</scope>
    <source>
        <strain evidence="3">NRRL Y-64009</strain>
    </source>
</reference>
<evidence type="ECO:0000313" key="4">
    <source>
        <dbReference type="Proteomes" id="UP001217417"/>
    </source>
</evidence>
<accession>A0AAD7QRX5</accession>
<proteinExistence type="predicted"/>
<evidence type="ECO:0000256" key="1">
    <source>
        <dbReference type="SAM" id="MobiDB-lite"/>
    </source>
</evidence>
<dbReference type="GeneID" id="80882709"/>
<dbReference type="AlphaFoldDB" id="A0AAD7QRX5"/>
<protein>
    <submittedName>
        <fullName evidence="3">Uncharacterized protein</fullName>
    </submittedName>
</protein>
<dbReference type="Proteomes" id="UP001217417">
    <property type="component" value="Unassembled WGS sequence"/>
</dbReference>
<feature type="region of interest" description="Disordered" evidence="1">
    <location>
        <begin position="366"/>
        <end position="407"/>
    </location>
</feature>
<feature type="compositionally biased region" description="Basic and acidic residues" evidence="1">
    <location>
        <begin position="153"/>
        <end position="167"/>
    </location>
</feature>
<dbReference type="RefSeq" id="XP_056043849.1">
    <property type="nucleotide sequence ID" value="XM_056187543.1"/>
</dbReference>
<feature type="chain" id="PRO_5042161786" evidence="2">
    <location>
        <begin position="23"/>
        <end position="660"/>
    </location>
</feature>
<comment type="caution">
    <text evidence="3">The sequence shown here is derived from an EMBL/GenBank/DDBJ whole genome shotgun (WGS) entry which is preliminary data.</text>
</comment>
<keyword evidence="4" id="KW-1185">Reference proteome</keyword>
<evidence type="ECO:0000313" key="3">
    <source>
        <dbReference type="EMBL" id="KAJ8100399.1"/>
    </source>
</evidence>
<dbReference type="EMBL" id="JARPMG010000005">
    <property type="protein sequence ID" value="KAJ8100399.1"/>
    <property type="molecule type" value="Genomic_DNA"/>
</dbReference>
<feature type="signal peptide" evidence="2">
    <location>
        <begin position="1"/>
        <end position="22"/>
    </location>
</feature>
<feature type="region of interest" description="Disordered" evidence="1">
    <location>
        <begin position="202"/>
        <end position="297"/>
    </location>
</feature>
<feature type="region of interest" description="Disordered" evidence="1">
    <location>
        <begin position="135"/>
        <end position="169"/>
    </location>
</feature>
<keyword evidence="2" id="KW-0732">Signal</keyword>